<feature type="compositionally biased region" description="Low complexity" evidence="1">
    <location>
        <begin position="166"/>
        <end position="183"/>
    </location>
</feature>
<gene>
    <name evidence="2" type="ORF">QE152_g12406</name>
</gene>
<keyword evidence="3" id="KW-1185">Reference proteome</keyword>
<accession>A0AAW1LQE3</accession>
<reference evidence="2 3" key="1">
    <citation type="journal article" date="2024" name="BMC Genomics">
        <title>De novo assembly and annotation of Popillia japonica's genome with initial clues to its potential as an invasive pest.</title>
        <authorList>
            <person name="Cucini C."/>
            <person name="Boschi S."/>
            <person name="Funari R."/>
            <person name="Cardaioli E."/>
            <person name="Iannotti N."/>
            <person name="Marturano G."/>
            <person name="Paoli F."/>
            <person name="Bruttini M."/>
            <person name="Carapelli A."/>
            <person name="Frati F."/>
            <person name="Nardi F."/>
        </authorList>
    </citation>
    <scope>NUCLEOTIDE SEQUENCE [LARGE SCALE GENOMIC DNA]</scope>
    <source>
        <strain evidence="2">DMR45628</strain>
    </source>
</reference>
<evidence type="ECO:0000313" key="3">
    <source>
        <dbReference type="Proteomes" id="UP001458880"/>
    </source>
</evidence>
<sequence>MLDSSATISNRRRRVGLVVCYTKTIPFLYLRCDVNIVWQEIESSREQAKVPGPEETIFARIHLTPRDATCFRRGWVTSPPSLCRSHIGAASRKESLGREESMSPDFPEPVGTPEADRDRPGSAAPTICANKGAIPKTKPKGSPAPATAGPSGPAATTLIHGAKKYSGSQQAPAQPRSSSLPFS</sequence>
<comment type="caution">
    <text evidence="2">The sequence shown here is derived from an EMBL/GenBank/DDBJ whole genome shotgun (WGS) entry which is preliminary data.</text>
</comment>
<proteinExistence type="predicted"/>
<name>A0AAW1LQE3_POPJA</name>
<protein>
    <submittedName>
        <fullName evidence="2">Uncharacterized protein</fullName>
    </submittedName>
</protein>
<dbReference type="EMBL" id="JASPKY010000112">
    <property type="protein sequence ID" value="KAK9736538.1"/>
    <property type="molecule type" value="Genomic_DNA"/>
</dbReference>
<evidence type="ECO:0000256" key="1">
    <source>
        <dbReference type="SAM" id="MobiDB-lite"/>
    </source>
</evidence>
<evidence type="ECO:0000313" key="2">
    <source>
        <dbReference type="EMBL" id="KAK9736538.1"/>
    </source>
</evidence>
<feature type="compositionally biased region" description="Low complexity" evidence="1">
    <location>
        <begin position="140"/>
        <end position="157"/>
    </location>
</feature>
<dbReference type="AlphaFoldDB" id="A0AAW1LQE3"/>
<feature type="region of interest" description="Disordered" evidence="1">
    <location>
        <begin position="87"/>
        <end position="183"/>
    </location>
</feature>
<dbReference type="Proteomes" id="UP001458880">
    <property type="component" value="Unassembled WGS sequence"/>
</dbReference>
<organism evidence="2 3">
    <name type="scientific">Popillia japonica</name>
    <name type="common">Japanese beetle</name>
    <dbReference type="NCBI Taxonomy" id="7064"/>
    <lineage>
        <taxon>Eukaryota</taxon>
        <taxon>Metazoa</taxon>
        <taxon>Ecdysozoa</taxon>
        <taxon>Arthropoda</taxon>
        <taxon>Hexapoda</taxon>
        <taxon>Insecta</taxon>
        <taxon>Pterygota</taxon>
        <taxon>Neoptera</taxon>
        <taxon>Endopterygota</taxon>
        <taxon>Coleoptera</taxon>
        <taxon>Polyphaga</taxon>
        <taxon>Scarabaeiformia</taxon>
        <taxon>Scarabaeidae</taxon>
        <taxon>Rutelinae</taxon>
        <taxon>Popillia</taxon>
    </lineage>
</organism>
<feature type="compositionally biased region" description="Basic and acidic residues" evidence="1">
    <location>
        <begin position="91"/>
        <end position="101"/>
    </location>
</feature>